<evidence type="ECO:0000256" key="6">
    <source>
        <dbReference type="ARBA" id="ARBA00023136"/>
    </source>
</evidence>
<dbReference type="CDD" id="cd13127">
    <property type="entry name" value="MATE_tuaB_like"/>
    <property type="match status" value="1"/>
</dbReference>
<dbReference type="PANTHER" id="PTHR30250">
    <property type="entry name" value="PST FAMILY PREDICTED COLANIC ACID TRANSPORTER"/>
    <property type="match status" value="1"/>
</dbReference>
<keyword evidence="9" id="KW-1185">Reference proteome</keyword>
<dbReference type="OrthoDB" id="8538786at2"/>
<evidence type="ECO:0000256" key="5">
    <source>
        <dbReference type="ARBA" id="ARBA00022989"/>
    </source>
</evidence>
<evidence type="ECO:0000256" key="3">
    <source>
        <dbReference type="ARBA" id="ARBA00022475"/>
    </source>
</evidence>
<feature type="transmembrane region" description="Helical" evidence="7">
    <location>
        <begin position="88"/>
        <end position="111"/>
    </location>
</feature>
<evidence type="ECO:0000256" key="2">
    <source>
        <dbReference type="ARBA" id="ARBA00007430"/>
    </source>
</evidence>
<comment type="similarity">
    <text evidence="2">Belongs to the polysaccharide synthase family.</text>
</comment>
<feature type="transmembrane region" description="Helical" evidence="7">
    <location>
        <begin position="179"/>
        <end position="199"/>
    </location>
</feature>
<feature type="transmembrane region" description="Helical" evidence="7">
    <location>
        <begin position="289"/>
        <end position="312"/>
    </location>
</feature>
<feature type="transmembrane region" description="Helical" evidence="7">
    <location>
        <begin position="28"/>
        <end position="46"/>
    </location>
</feature>
<evidence type="ECO:0000256" key="4">
    <source>
        <dbReference type="ARBA" id="ARBA00022692"/>
    </source>
</evidence>
<proteinExistence type="inferred from homology"/>
<dbReference type="STRING" id="1396821.SAMN05444515_10399"/>
<dbReference type="EMBL" id="FOAA01000003">
    <property type="protein sequence ID" value="SEK60032.1"/>
    <property type="molecule type" value="Genomic_DNA"/>
</dbReference>
<dbReference type="RefSeq" id="WP_090251396.1">
    <property type="nucleotide sequence ID" value="NZ_FOAA01000003.1"/>
</dbReference>
<feature type="transmembrane region" description="Helical" evidence="7">
    <location>
        <begin position="362"/>
        <end position="383"/>
    </location>
</feature>
<feature type="transmembrane region" description="Helical" evidence="7">
    <location>
        <begin position="324"/>
        <end position="341"/>
    </location>
</feature>
<gene>
    <name evidence="8" type="ORF">SAMN05444515_10399</name>
</gene>
<evidence type="ECO:0000313" key="8">
    <source>
        <dbReference type="EMBL" id="SEK60032.1"/>
    </source>
</evidence>
<feature type="transmembrane region" description="Helical" evidence="7">
    <location>
        <begin position="421"/>
        <end position="440"/>
    </location>
</feature>
<keyword evidence="5 7" id="KW-1133">Transmembrane helix</keyword>
<evidence type="ECO:0000313" key="9">
    <source>
        <dbReference type="Proteomes" id="UP000199256"/>
    </source>
</evidence>
<keyword evidence="6 7" id="KW-0472">Membrane</keyword>
<feature type="transmembrane region" description="Helical" evidence="7">
    <location>
        <begin position="389"/>
        <end position="409"/>
    </location>
</feature>
<feature type="transmembrane region" description="Helical" evidence="7">
    <location>
        <begin position="52"/>
        <end position="76"/>
    </location>
</feature>
<dbReference type="Proteomes" id="UP000199256">
    <property type="component" value="Unassembled WGS sequence"/>
</dbReference>
<protein>
    <submittedName>
        <fullName evidence="8">Membrane protein involved in the export of O-antigen and teichoic acid</fullName>
    </submittedName>
</protein>
<comment type="subcellular location">
    <subcellularLocation>
        <location evidence="1">Cell membrane</location>
        <topology evidence="1">Multi-pass membrane protein</topology>
    </subcellularLocation>
</comment>
<dbReference type="AlphaFoldDB" id="A0A1H7IDW3"/>
<accession>A0A1H7IDW3</accession>
<evidence type="ECO:0000256" key="7">
    <source>
        <dbReference type="SAM" id="Phobius"/>
    </source>
</evidence>
<evidence type="ECO:0000256" key="1">
    <source>
        <dbReference type="ARBA" id="ARBA00004651"/>
    </source>
</evidence>
<feature type="transmembrane region" description="Helical" evidence="7">
    <location>
        <begin position="446"/>
        <end position="472"/>
    </location>
</feature>
<keyword evidence="3" id="KW-1003">Cell membrane</keyword>
<dbReference type="PANTHER" id="PTHR30250:SF10">
    <property type="entry name" value="LIPOPOLYSACCHARIDE BIOSYNTHESIS PROTEIN WZXC"/>
    <property type="match status" value="1"/>
</dbReference>
<name>A0A1H7IDW3_9GAMM</name>
<dbReference type="InterPro" id="IPR050833">
    <property type="entry name" value="Poly_Biosynth_Transport"/>
</dbReference>
<dbReference type="GO" id="GO:0005886">
    <property type="term" value="C:plasma membrane"/>
    <property type="evidence" value="ECO:0007669"/>
    <property type="project" value="UniProtKB-SubCell"/>
</dbReference>
<sequence>MTSEPPVDSSGYRRHMVIGTLWTVGMRWAMRGIGLISTLILARLLAPEDFGMVAMVMVLLAFIGVFLDFGVEMVLIRMSQPSRAHYDAAFTLQLIQAVVTALLLVLVAPLAAWYYDEPAVQTLMWVLTLYVLLSGLENVGIIDFRRHLQFERDFRFMVMVKLIAFVCTISAAFALRSYWALVLGMTISRLAATVLSYYVHPFRPRLNLSHIPELWRFSKWLIAGNVGRFFEYKGDILIAGGVSDARGTGMYSLGHELATLPAHELSEPIGRALYPVMSRINNDIARVRGAYLQTVGATATLILPLCIGMALVAEDAVPVLLGPGWSEVIPLLQILALYAALRTLLTHVSDTLNVLGLPRTAALFWLGQGGLTMLACVIGGIIWGLPGIAWGNVVATACMVVPLLILLRVTLQLGVARFIQAIWRPWFAAGVMALGLWLFPGIDTQWVLLSLTQDVVLGAGIYVLALFLGWLASGRPNGIETLGLQYLGRSFRIVK</sequence>
<reference evidence="9" key="1">
    <citation type="submission" date="2016-10" db="EMBL/GenBank/DDBJ databases">
        <authorList>
            <person name="Varghese N."/>
            <person name="Submissions S."/>
        </authorList>
    </citation>
    <scope>NUCLEOTIDE SEQUENCE [LARGE SCALE GENOMIC DNA]</scope>
    <source>
        <strain evidence="9">DSM 241</strain>
    </source>
</reference>
<feature type="transmembrane region" description="Helical" evidence="7">
    <location>
        <begin position="123"/>
        <end position="142"/>
    </location>
</feature>
<dbReference type="Pfam" id="PF13440">
    <property type="entry name" value="Polysacc_synt_3"/>
    <property type="match status" value="1"/>
</dbReference>
<organism evidence="8 9">
    <name type="scientific">Ectothiorhodospira marina</name>
    <dbReference type="NCBI Taxonomy" id="1396821"/>
    <lineage>
        <taxon>Bacteria</taxon>
        <taxon>Pseudomonadati</taxon>
        <taxon>Pseudomonadota</taxon>
        <taxon>Gammaproteobacteria</taxon>
        <taxon>Chromatiales</taxon>
        <taxon>Ectothiorhodospiraceae</taxon>
        <taxon>Ectothiorhodospira</taxon>
    </lineage>
</organism>
<keyword evidence="4 7" id="KW-0812">Transmembrane</keyword>
<feature type="transmembrane region" description="Helical" evidence="7">
    <location>
        <begin position="154"/>
        <end position="173"/>
    </location>
</feature>